<evidence type="ECO:0000256" key="1">
    <source>
        <dbReference type="ARBA" id="ARBA00004651"/>
    </source>
</evidence>
<gene>
    <name evidence="9" type="ORF">ETSY1_08430</name>
</gene>
<comment type="subcellular location">
    <subcellularLocation>
        <location evidence="1 7">Cell membrane</location>
        <topology evidence="1 7">Multi-pass membrane protein</topology>
    </subcellularLocation>
</comment>
<dbReference type="Pfam" id="PF00528">
    <property type="entry name" value="BPD_transp_1"/>
    <property type="match status" value="1"/>
</dbReference>
<dbReference type="InterPro" id="IPR000515">
    <property type="entry name" value="MetI-like"/>
</dbReference>
<comment type="caution">
    <text evidence="9">The sequence shown here is derived from an EMBL/GenBank/DDBJ whole genome shotgun (WGS) entry which is preliminary data.</text>
</comment>
<feature type="transmembrane region" description="Helical" evidence="7">
    <location>
        <begin position="246"/>
        <end position="263"/>
    </location>
</feature>
<feature type="transmembrane region" description="Helical" evidence="7">
    <location>
        <begin position="20"/>
        <end position="39"/>
    </location>
</feature>
<dbReference type="Gene3D" id="1.10.3720.10">
    <property type="entry name" value="MetI-like"/>
    <property type="match status" value="1"/>
</dbReference>
<evidence type="ECO:0000259" key="8">
    <source>
        <dbReference type="PROSITE" id="PS50928"/>
    </source>
</evidence>
<dbReference type="InterPro" id="IPR035906">
    <property type="entry name" value="MetI-like_sf"/>
</dbReference>
<keyword evidence="5 7" id="KW-1133">Transmembrane helix</keyword>
<dbReference type="GO" id="GO:0055085">
    <property type="term" value="P:transmembrane transport"/>
    <property type="evidence" value="ECO:0007669"/>
    <property type="project" value="InterPro"/>
</dbReference>
<dbReference type="CDD" id="cd06261">
    <property type="entry name" value="TM_PBP2"/>
    <property type="match status" value="1"/>
</dbReference>
<proteinExistence type="inferred from homology"/>
<protein>
    <recommendedName>
        <fullName evidence="8">ABC transmembrane type-1 domain-containing protein</fullName>
    </recommendedName>
</protein>
<feature type="transmembrane region" description="Helical" evidence="7">
    <location>
        <begin position="125"/>
        <end position="147"/>
    </location>
</feature>
<evidence type="ECO:0000256" key="2">
    <source>
        <dbReference type="ARBA" id="ARBA00022448"/>
    </source>
</evidence>
<evidence type="ECO:0000256" key="6">
    <source>
        <dbReference type="ARBA" id="ARBA00023136"/>
    </source>
</evidence>
<accession>W4LSZ5</accession>
<dbReference type="HOGENOM" id="CLU_046113_1_4_7"/>
<keyword evidence="2 7" id="KW-0813">Transport</keyword>
<feature type="transmembrane region" description="Helical" evidence="7">
    <location>
        <begin position="153"/>
        <end position="170"/>
    </location>
</feature>
<evidence type="ECO:0000313" key="9">
    <source>
        <dbReference type="EMBL" id="ETX01174.1"/>
    </source>
</evidence>
<dbReference type="PANTHER" id="PTHR30151">
    <property type="entry name" value="ALKANE SULFONATE ABC TRANSPORTER-RELATED, MEMBRANE SUBUNIT"/>
    <property type="match status" value="1"/>
</dbReference>
<organism evidence="9 10">
    <name type="scientific">Entotheonella factor</name>
    <dbReference type="NCBI Taxonomy" id="1429438"/>
    <lineage>
        <taxon>Bacteria</taxon>
        <taxon>Pseudomonadati</taxon>
        <taxon>Nitrospinota/Tectimicrobiota group</taxon>
        <taxon>Candidatus Tectimicrobiota</taxon>
        <taxon>Candidatus Entotheonellia</taxon>
        <taxon>Candidatus Entotheonellales</taxon>
        <taxon>Candidatus Entotheonellaceae</taxon>
        <taxon>Candidatus Entotheonella</taxon>
    </lineage>
</organism>
<feature type="transmembrane region" description="Helical" evidence="7">
    <location>
        <begin position="216"/>
        <end position="239"/>
    </location>
</feature>
<dbReference type="PROSITE" id="PS50928">
    <property type="entry name" value="ABC_TM1"/>
    <property type="match status" value="1"/>
</dbReference>
<evidence type="ECO:0000256" key="3">
    <source>
        <dbReference type="ARBA" id="ARBA00022475"/>
    </source>
</evidence>
<keyword evidence="4 7" id="KW-0812">Transmembrane</keyword>
<keyword evidence="10" id="KW-1185">Reference proteome</keyword>
<feature type="domain" description="ABC transmembrane type-1" evidence="8">
    <location>
        <begin position="87"/>
        <end position="267"/>
    </location>
</feature>
<name>W4LSZ5_ENTF1</name>
<dbReference type="PANTHER" id="PTHR30151:SF16">
    <property type="entry name" value="ABC TRANSPORTER PERMEASE PROTEIN"/>
    <property type="match status" value="1"/>
</dbReference>
<comment type="similarity">
    <text evidence="7">Belongs to the binding-protein-dependent transport system permease family.</text>
</comment>
<sequence>MNVVQSISLYLQRRLGRQRLRQVGLGAIPFIALLALWQANTFFGWLEPVYIPTLASVWEAAFTLQADCPGLAGVVTLDYGCLLTTHILSSLGRVALSLAIGLPLGVACGVLAGMNRRIANTLEPIGVFANAISGIAWIPLAIVWFGIGWLTTLFILLNTVFWLVFFNTLLGVRSVPRVYEHSVRTLGGSRWAVIFQVCIPGAMPSIVTGVRMSMGFGWRALIAAEMIGGDSGLGFMIFVSAQEYKIEEVFLGVLVIAIIWMLTDRFCLVPLEKWTIHRWGLVWRPT</sequence>
<evidence type="ECO:0000313" key="10">
    <source>
        <dbReference type="Proteomes" id="UP000019141"/>
    </source>
</evidence>
<evidence type="ECO:0000256" key="4">
    <source>
        <dbReference type="ARBA" id="ARBA00022692"/>
    </source>
</evidence>
<dbReference type="GO" id="GO:0005886">
    <property type="term" value="C:plasma membrane"/>
    <property type="evidence" value="ECO:0007669"/>
    <property type="project" value="UniProtKB-SubCell"/>
</dbReference>
<dbReference type="Proteomes" id="UP000019141">
    <property type="component" value="Unassembled WGS sequence"/>
</dbReference>
<evidence type="ECO:0000256" key="7">
    <source>
        <dbReference type="RuleBase" id="RU363032"/>
    </source>
</evidence>
<keyword evidence="3" id="KW-1003">Cell membrane</keyword>
<dbReference type="AlphaFoldDB" id="W4LSZ5"/>
<dbReference type="EMBL" id="AZHW01000262">
    <property type="protein sequence ID" value="ETX01174.1"/>
    <property type="molecule type" value="Genomic_DNA"/>
</dbReference>
<reference evidence="9 10" key="1">
    <citation type="journal article" date="2014" name="Nature">
        <title>An environmental bacterial taxon with a large and distinct metabolic repertoire.</title>
        <authorList>
            <person name="Wilson M.C."/>
            <person name="Mori T."/>
            <person name="Ruckert C."/>
            <person name="Uria A.R."/>
            <person name="Helf M.J."/>
            <person name="Takada K."/>
            <person name="Gernert C."/>
            <person name="Steffens U.A."/>
            <person name="Heycke N."/>
            <person name="Schmitt S."/>
            <person name="Rinke C."/>
            <person name="Helfrich E.J."/>
            <person name="Brachmann A.O."/>
            <person name="Gurgui C."/>
            <person name="Wakimoto T."/>
            <person name="Kracht M."/>
            <person name="Crusemann M."/>
            <person name="Hentschel U."/>
            <person name="Abe I."/>
            <person name="Matsunaga S."/>
            <person name="Kalinowski J."/>
            <person name="Takeyama H."/>
            <person name="Piel J."/>
        </authorList>
    </citation>
    <scope>NUCLEOTIDE SEQUENCE [LARGE SCALE GENOMIC DNA]</scope>
    <source>
        <strain evidence="10">TSY1</strain>
    </source>
</reference>
<evidence type="ECO:0000256" key="5">
    <source>
        <dbReference type="ARBA" id="ARBA00022989"/>
    </source>
</evidence>
<dbReference type="SUPFAM" id="SSF161098">
    <property type="entry name" value="MetI-like"/>
    <property type="match status" value="1"/>
</dbReference>
<feature type="transmembrane region" description="Helical" evidence="7">
    <location>
        <begin position="191"/>
        <end position="210"/>
    </location>
</feature>
<keyword evidence="6 7" id="KW-0472">Membrane</keyword>
<feature type="transmembrane region" description="Helical" evidence="7">
    <location>
        <begin position="94"/>
        <end position="113"/>
    </location>
</feature>